<dbReference type="InterPro" id="IPR029058">
    <property type="entry name" value="AB_hydrolase_fold"/>
</dbReference>
<evidence type="ECO:0000313" key="9">
    <source>
        <dbReference type="EMBL" id="KAL0170216.1"/>
    </source>
</evidence>
<dbReference type="Gene3D" id="3.40.50.1820">
    <property type="entry name" value="alpha/beta hydrolase"/>
    <property type="match status" value="1"/>
</dbReference>
<proteinExistence type="inferred from homology"/>
<comment type="catalytic activity">
    <reaction evidence="8">
        <text>a cholesterol ester + H2O = cholesterol + a fatty acid + H(+)</text>
        <dbReference type="Rhea" id="RHEA:36403"/>
        <dbReference type="ChEBI" id="CHEBI:15377"/>
        <dbReference type="ChEBI" id="CHEBI:15378"/>
        <dbReference type="ChEBI" id="CHEBI:16113"/>
        <dbReference type="ChEBI" id="CHEBI:17002"/>
        <dbReference type="ChEBI" id="CHEBI:28868"/>
        <dbReference type="EC" id="3.1.1.13"/>
    </reaction>
    <physiologicalReaction direction="left-to-right" evidence="8">
        <dbReference type="Rhea" id="RHEA:36404"/>
    </physiologicalReaction>
</comment>
<dbReference type="EMBL" id="JAMKFB020000017">
    <property type="protein sequence ID" value="KAL0170216.1"/>
    <property type="molecule type" value="Genomic_DNA"/>
</dbReference>
<gene>
    <name evidence="9" type="ORF">M9458_034812</name>
</gene>
<evidence type="ECO:0000256" key="7">
    <source>
        <dbReference type="ARBA" id="ARBA00039150"/>
    </source>
</evidence>
<dbReference type="Proteomes" id="UP001529510">
    <property type="component" value="Unassembled WGS sequence"/>
</dbReference>
<comment type="caution">
    <text evidence="9">The sequence shown here is derived from an EMBL/GenBank/DDBJ whole genome shotgun (WGS) entry which is preliminary data.</text>
</comment>
<dbReference type="AlphaFoldDB" id="A0ABD0P9C7"/>
<evidence type="ECO:0000256" key="3">
    <source>
        <dbReference type="ARBA" id="ARBA00019242"/>
    </source>
</evidence>
<evidence type="ECO:0000256" key="4">
    <source>
        <dbReference type="ARBA" id="ARBA00022677"/>
    </source>
</evidence>
<dbReference type="PANTHER" id="PTHR13390">
    <property type="entry name" value="LIPASE"/>
    <property type="match status" value="1"/>
</dbReference>
<reference evidence="9 10" key="1">
    <citation type="submission" date="2024-05" db="EMBL/GenBank/DDBJ databases">
        <title>Genome sequencing and assembly of Indian major carp, Cirrhinus mrigala (Hamilton, 1822).</title>
        <authorList>
            <person name="Mohindra V."/>
            <person name="Chowdhury L.M."/>
            <person name="Lal K."/>
            <person name="Jena J.K."/>
        </authorList>
    </citation>
    <scope>NUCLEOTIDE SEQUENCE [LARGE SCALE GENOMIC DNA]</scope>
    <source>
        <strain evidence="9">CM1030</strain>
        <tissue evidence="9">Blood</tissue>
    </source>
</reference>
<keyword evidence="5" id="KW-0378">Hydrolase</keyword>
<evidence type="ECO:0000256" key="5">
    <source>
        <dbReference type="ARBA" id="ARBA00022801"/>
    </source>
</evidence>
<comment type="similarity">
    <text evidence="2">Belongs to the AB hydrolase superfamily. LDAH family.</text>
</comment>
<evidence type="ECO:0000313" key="10">
    <source>
        <dbReference type="Proteomes" id="UP001529510"/>
    </source>
</evidence>
<name>A0ABD0P9C7_CIRMR</name>
<accession>A0ABD0P9C7</accession>
<dbReference type="InterPro" id="IPR019363">
    <property type="entry name" value="LDAH"/>
</dbReference>
<keyword evidence="4" id="KW-0551">Lipid droplet</keyword>
<dbReference type="PANTHER" id="PTHR13390:SF0">
    <property type="entry name" value="LIPID DROPLET-ASSOCIATED HYDROLASE"/>
    <property type="match status" value="1"/>
</dbReference>
<dbReference type="Pfam" id="PF10230">
    <property type="entry name" value="LIDHydrolase"/>
    <property type="match status" value="1"/>
</dbReference>
<keyword evidence="10" id="KW-1185">Reference proteome</keyword>
<dbReference type="GO" id="GO:0005811">
    <property type="term" value="C:lipid droplet"/>
    <property type="evidence" value="ECO:0007669"/>
    <property type="project" value="UniProtKB-SubCell"/>
</dbReference>
<dbReference type="SUPFAM" id="SSF53474">
    <property type="entry name" value="alpha/beta-Hydrolases"/>
    <property type="match status" value="1"/>
</dbReference>
<dbReference type="GO" id="GO:0004771">
    <property type="term" value="F:sterol ester esterase activity"/>
    <property type="evidence" value="ECO:0007669"/>
    <property type="project" value="UniProtKB-EC"/>
</dbReference>
<sequence>ASVTEKEDVFGLDGQIEHKLAFLRKHVPRDTNLLLIGHSIGCYIILEMMKRDPELK</sequence>
<organism evidence="9 10">
    <name type="scientific">Cirrhinus mrigala</name>
    <name type="common">Mrigala</name>
    <dbReference type="NCBI Taxonomy" id="683832"/>
    <lineage>
        <taxon>Eukaryota</taxon>
        <taxon>Metazoa</taxon>
        <taxon>Chordata</taxon>
        <taxon>Craniata</taxon>
        <taxon>Vertebrata</taxon>
        <taxon>Euteleostomi</taxon>
        <taxon>Actinopterygii</taxon>
        <taxon>Neopterygii</taxon>
        <taxon>Teleostei</taxon>
        <taxon>Ostariophysi</taxon>
        <taxon>Cypriniformes</taxon>
        <taxon>Cyprinidae</taxon>
        <taxon>Labeoninae</taxon>
        <taxon>Labeonini</taxon>
        <taxon>Cirrhinus</taxon>
    </lineage>
</organism>
<evidence type="ECO:0000256" key="1">
    <source>
        <dbReference type="ARBA" id="ARBA00004502"/>
    </source>
</evidence>
<feature type="non-terminal residue" evidence="9">
    <location>
        <position position="56"/>
    </location>
</feature>
<feature type="non-terminal residue" evidence="9">
    <location>
        <position position="1"/>
    </location>
</feature>
<protein>
    <recommendedName>
        <fullName evidence="3">Lipid droplet-associated hydrolase</fullName>
        <ecNumber evidence="7">3.1.1.13</ecNumber>
    </recommendedName>
    <alternativeName>
        <fullName evidence="6">Lipid droplet-associated serine hydrolase</fullName>
    </alternativeName>
</protein>
<dbReference type="EC" id="3.1.1.13" evidence="7"/>
<evidence type="ECO:0000256" key="2">
    <source>
        <dbReference type="ARBA" id="ARBA00008300"/>
    </source>
</evidence>
<evidence type="ECO:0000256" key="6">
    <source>
        <dbReference type="ARBA" id="ARBA00031924"/>
    </source>
</evidence>
<comment type="subcellular location">
    <subcellularLocation>
        <location evidence="1">Lipid droplet</location>
    </subcellularLocation>
</comment>
<evidence type="ECO:0000256" key="8">
    <source>
        <dbReference type="ARBA" id="ARBA00049527"/>
    </source>
</evidence>